<evidence type="ECO:0000259" key="1">
    <source>
        <dbReference type="Pfam" id="PF14372"/>
    </source>
</evidence>
<proteinExistence type="predicted"/>
<dbReference type="InterPro" id="IPR012337">
    <property type="entry name" value="RNaseH-like_sf"/>
</dbReference>
<protein>
    <recommendedName>
        <fullName evidence="1">hAT-like transposase RNase-H fold domain-containing protein</fullName>
    </recommendedName>
</protein>
<dbReference type="Pfam" id="PF14372">
    <property type="entry name" value="hAT-like_RNase-H"/>
    <property type="match status" value="1"/>
</dbReference>
<reference evidence="2" key="2">
    <citation type="submission" date="2013-04" db="UniProtKB">
        <authorList>
            <consortium name="EnsemblPlants"/>
        </authorList>
    </citation>
    <scope>IDENTIFICATION</scope>
</reference>
<evidence type="ECO:0000313" key="2">
    <source>
        <dbReference type="EnsemblPlants" id="OB08G20390.1"/>
    </source>
</evidence>
<dbReference type="GO" id="GO:0003677">
    <property type="term" value="F:DNA binding"/>
    <property type="evidence" value="ECO:0007669"/>
    <property type="project" value="InterPro"/>
</dbReference>
<organism evidence="2">
    <name type="scientific">Oryza brachyantha</name>
    <name type="common">malo sina</name>
    <dbReference type="NCBI Taxonomy" id="4533"/>
    <lineage>
        <taxon>Eukaryota</taxon>
        <taxon>Viridiplantae</taxon>
        <taxon>Streptophyta</taxon>
        <taxon>Embryophyta</taxon>
        <taxon>Tracheophyta</taxon>
        <taxon>Spermatophyta</taxon>
        <taxon>Magnoliopsida</taxon>
        <taxon>Liliopsida</taxon>
        <taxon>Poales</taxon>
        <taxon>Poaceae</taxon>
        <taxon>BOP clade</taxon>
        <taxon>Oryzoideae</taxon>
        <taxon>Oryzeae</taxon>
        <taxon>Oryzinae</taxon>
        <taxon>Oryza</taxon>
    </lineage>
</organism>
<reference evidence="2" key="1">
    <citation type="journal article" date="2013" name="Nat. Commun.">
        <title>Whole-genome sequencing of Oryza brachyantha reveals mechanisms underlying Oryza genome evolution.</title>
        <authorList>
            <person name="Chen J."/>
            <person name="Huang Q."/>
            <person name="Gao D."/>
            <person name="Wang J."/>
            <person name="Lang Y."/>
            <person name="Liu T."/>
            <person name="Li B."/>
            <person name="Bai Z."/>
            <person name="Luis Goicoechea J."/>
            <person name="Liang C."/>
            <person name="Chen C."/>
            <person name="Zhang W."/>
            <person name="Sun S."/>
            <person name="Liao Y."/>
            <person name="Zhang X."/>
            <person name="Yang L."/>
            <person name="Song C."/>
            <person name="Wang M."/>
            <person name="Shi J."/>
            <person name="Liu G."/>
            <person name="Liu J."/>
            <person name="Zhou H."/>
            <person name="Zhou W."/>
            <person name="Yu Q."/>
            <person name="An N."/>
            <person name="Chen Y."/>
            <person name="Cai Q."/>
            <person name="Wang B."/>
            <person name="Liu B."/>
            <person name="Min J."/>
            <person name="Huang Y."/>
            <person name="Wu H."/>
            <person name="Li Z."/>
            <person name="Zhang Y."/>
            <person name="Yin Y."/>
            <person name="Song W."/>
            <person name="Jiang J."/>
            <person name="Jackson S.A."/>
            <person name="Wing R.A."/>
            <person name="Wang J."/>
            <person name="Chen M."/>
        </authorList>
    </citation>
    <scope>NUCLEOTIDE SEQUENCE [LARGE SCALE GENOMIC DNA]</scope>
    <source>
        <strain evidence="2">cv. IRGC 101232</strain>
    </source>
</reference>
<dbReference type="OMA" id="YKYWANI"/>
<dbReference type="InterPro" id="IPR025525">
    <property type="entry name" value="hAT-like_transposase_RNase-H"/>
</dbReference>
<name>J3MSG0_ORYBR</name>
<evidence type="ECO:0000313" key="3">
    <source>
        <dbReference type="Proteomes" id="UP000006038"/>
    </source>
</evidence>
<dbReference type="HOGENOM" id="CLU_1357733_0_0_1"/>
<sequence length="202" mass="24060">MKRVCAAIQFVKSSPARKAQFKKCMEKEKIGNHNFLCWDVDIRWNSTYLILESAVVYEKAFKRLEENNKPYLHYFDLEYAKQMISFLKLFYNVTIPLSGSHNVTTNTLFHDFLLMHNKLVQYSNGDDYTLAMMASRMKQKIYKYWANIGTLNPMLFIVVALDPRYKLKYLEFCFKMIYENDDAKCFFERVKQGLTLMCEDYV</sequence>
<dbReference type="PANTHER" id="PTHR23272:SF161">
    <property type="entry name" value="ZINC FINGER BED DOMAIN-CONTAINING PROTEIN RICESLEEPER 1-LIKE"/>
    <property type="match status" value="1"/>
</dbReference>
<dbReference type="SUPFAM" id="SSF53098">
    <property type="entry name" value="Ribonuclease H-like"/>
    <property type="match status" value="1"/>
</dbReference>
<dbReference type="PANTHER" id="PTHR23272">
    <property type="entry name" value="BED FINGER-RELATED"/>
    <property type="match status" value="1"/>
</dbReference>
<dbReference type="EnsemblPlants" id="OB08G20390.1">
    <property type="protein sequence ID" value="OB08G20390.1"/>
    <property type="gene ID" value="OB08G20390"/>
</dbReference>
<keyword evidence="3" id="KW-1185">Reference proteome</keyword>
<feature type="domain" description="hAT-like transposase RNase-H fold" evidence="1">
    <location>
        <begin position="98"/>
        <end position="201"/>
    </location>
</feature>
<dbReference type="eggNOG" id="KOG1121">
    <property type="taxonomic scope" value="Eukaryota"/>
</dbReference>
<dbReference type="STRING" id="4533.J3MSG0"/>
<dbReference type="AlphaFoldDB" id="J3MSG0"/>
<dbReference type="Gramene" id="OB08G20390.1">
    <property type="protein sequence ID" value="OB08G20390.1"/>
    <property type="gene ID" value="OB08G20390"/>
</dbReference>
<dbReference type="Proteomes" id="UP000006038">
    <property type="component" value="Chromosome 8"/>
</dbReference>
<accession>J3MSG0</accession>